<feature type="transmembrane region" description="Helical" evidence="7">
    <location>
        <begin position="512"/>
        <end position="541"/>
    </location>
</feature>
<dbReference type="PANTHER" id="PTHR23502">
    <property type="entry name" value="MAJOR FACILITATOR SUPERFAMILY"/>
    <property type="match status" value="1"/>
</dbReference>
<evidence type="ECO:0000256" key="5">
    <source>
        <dbReference type="ARBA" id="ARBA00023136"/>
    </source>
</evidence>
<feature type="compositionally biased region" description="Polar residues" evidence="6">
    <location>
        <begin position="76"/>
        <end position="91"/>
    </location>
</feature>
<evidence type="ECO:0000259" key="8">
    <source>
        <dbReference type="PROSITE" id="PS50850"/>
    </source>
</evidence>
<evidence type="ECO:0000256" key="1">
    <source>
        <dbReference type="ARBA" id="ARBA00004141"/>
    </source>
</evidence>
<dbReference type="InterPro" id="IPR011701">
    <property type="entry name" value="MFS"/>
</dbReference>
<evidence type="ECO:0000256" key="7">
    <source>
        <dbReference type="SAM" id="Phobius"/>
    </source>
</evidence>
<dbReference type="PANTHER" id="PTHR23502:SF31">
    <property type="entry name" value="POLYAMINE TRANSPORTER 1"/>
    <property type="match status" value="1"/>
</dbReference>
<evidence type="ECO:0000256" key="3">
    <source>
        <dbReference type="ARBA" id="ARBA00022692"/>
    </source>
</evidence>
<dbReference type="PROSITE" id="PS50850">
    <property type="entry name" value="MFS"/>
    <property type="match status" value="1"/>
</dbReference>
<feature type="transmembrane region" description="Helical" evidence="7">
    <location>
        <begin position="547"/>
        <end position="571"/>
    </location>
</feature>
<dbReference type="EMBL" id="MCBS01024080">
    <property type="protein sequence ID" value="RKF74205.1"/>
    <property type="molecule type" value="Genomic_DNA"/>
</dbReference>
<comment type="subcellular location">
    <subcellularLocation>
        <location evidence="1">Membrane</location>
        <topology evidence="1">Multi-pass membrane protein</topology>
    </subcellularLocation>
</comment>
<feature type="compositionally biased region" description="Low complexity" evidence="6">
    <location>
        <begin position="16"/>
        <end position="27"/>
    </location>
</feature>
<evidence type="ECO:0000256" key="6">
    <source>
        <dbReference type="SAM" id="MobiDB-lite"/>
    </source>
</evidence>
<dbReference type="SUPFAM" id="SSF103473">
    <property type="entry name" value="MFS general substrate transporter"/>
    <property type="match status" value="1"/>
</dbReference>
<comment type="caution">
    <text evidence="9">The sequence shown here is derived from an EMBL/GenBank/DDBJ whole genome shotgun (WGS) entry which is preliminary data.</text>
</comment>
<dbReference type="CDD" id="cd17323">
    <property type="entry name" value="MFS_Tpo1_MDR_like"/>
    <property type="match status" value="1"/>
</dbReference>
<feature type="region of interest" description="Disordered" evidence="6">
    <location>
        <begin position="11"/>
        <end position="34"/>
    </location>
</feature>
<proteinExistence type="predicted"/>
<evidence type="ECO:0000256" key="2">
    <source>
        <dbReference type="ARBA" id="ARBA00022448"/>
    </source>
</evidence>
<keyword evidence="5 7" id="KW-0472">Membrane</keyword>
<dbReference type="AlphaFoldDB" id="A0A420II39"/>
<dbReference type="Pfam" id="PF07690">
    <property type="entry name" value="MFS_1"/>
    <property type="match status" value="1"/>
</dbReference>
<dbReference type="Gene3D" id="1.20.1250.20">
    <property type="entry name" value="MFS general substrate transporter like domains"/>
    <property type="match status" value="1"/>
</dbReference>
<feature type="transmembrane region" description="Helical" evidence="7">
    <location>
        <begin position="479"/>
        <end position="500"/>
    </location>
</feature>
<protein>
    <submittedName>
        <fullName evidence="9">Putative transporter C36.02c</fullName>
    </submittedName>
</protein>
<evidence type="ECO:0000313" key="9">
    <source>
        <dbReference type="EMBL" id="RKF74205.1"/>
    </source>
</evidence>
<dbReference type="InterPro" id="IPR036259">
    <property type="entry name" value="MFS_trans_sf"/>
</dbReference>
<feature type="transmembrane region" description="Helical" evidence="7">
    <location>
        <begin position="454"/>
        <end position="473"/>
    </location>
</feature>
<dbReference type="Proteomes" id="UP000285326">
    <property type="component" value="Unassembled WGS sequence"/>
</dbReference>
<feature type="transmembrane region" description="Helical" evidence="7">
    <location>
        <begin position="302"/>
        <end position="330"/>
    </location>
</feature>
<dbReference type="GO" id="GO:0022857">
    <property type="term" value="F:transmembrane transporter activity"/>
    <property type="evidence" value="ECO:0007669"/>
    <property type="project" value="InterPro"/>
</dbReference>
<dbReference type="InterPro" id="IPR020846">
    <property type="entry name" value="MFS_dom"/>
</dbReference>
<keyword evidence="4 7" id="KW-1133">Transmembrane helix</keyword>
<dbReference type="GO" id="GO:0005886">
    <property type="term" value="C:plasma membrane"/>
    <property type="evidence" value="ECO:0007669"/>
    <property type="project" value="TreeGrafter"/>
</dbReference>
<evidence type="ECO:0000313" key="10">
    <source>
        <dbReference type="Proteomes" id="UP000285326"/>
    </source>
</evidence>
<evidence type="ECO:0000256" key="4">
    <source>
        <dbReference type="ARBA" id="ARBA00022989"/>
    </source>
</evidence>
<name>A0A420II39_9PEZI</name>
<feature type="transmembrane region" description="Helical" evidence="7">
    <location>
        <begin position="179"/>
        <end position="198"/>
    </location>
</feature>
<feature type="transmembrane region" description="Helical" evidence="7">
    <location>
        <begin position="142"/>
        <end position="167"/>
    </location>
</feature>
<feature type="transmembrane region" description="Helical" evidence="7">
    <location>
        <begin position="414"/>
        <end position="433"/>
    </location>
</feature>
<accession>A0A420II39</accession>
<feature type="region of interest" description="Disordered" evidence="6">
    <location>
        <begin position="76"/>
        <end position="95"/>
    </location>
</feature>
<keyword evidence="2" id="KW-0813">Transport</keyword>
<reference evidence="9 10" key="1">
    <citation type="journal article" date="2018" name="BMC Genomics">
        <title>Comparative genome analyses reveal sequence features reflecting distinct modes of host-adaptation between dicot and monocot powdery mildew.</title>
        <authorList>
            <person name="Wu Y."/>
            <person name="Ma X."/>
            <person name="Pan Z."/>
            <person name="Kale S.D."/>
            <person name="Song Y."/>
            <person name="King H."/>
            <person name="Zhang Q."/>
            <person name="Presley C."/>
            <person name="Deng X."/>
            <person name="Wei C.I."/>
            <person name="Xiao S."/>
        </authorList>
    </citation>
    <scope>NUCLEOTIDE SEQUENCE [LARGE SCALE GENOMIC DNA]</scope>
    <source>
        <strain evidence="9">UMSG1</strain>
    </source>
</reference>
<feature type="transmembrane region" description="Helical" evidence="7">
    <location>
        <begin position="375"/>
        <end position="394"/>
    </location>
</feature>
<sequence length="591" mass="65859">MDAADQIIALGEYDASHPQSPSSSSTPMQNESDIGHMSISSTATAKGFPIISSVQFKKPRENDLERNANVSINNQNLTPYFSRSSNDNNMKTQERESDYESSHEINYVQCSTPQSDPQHHIVRFEGPDDPAFAQNWPARKKYLTTLMLSLTTMVSIFTSSIFSTAISKIMSKYNISQEIGTLGVSLYVLGFAFGPMIWAPLSELKGRRLMIVWPLLGFTIFQVGVAAAKDLQTIMICRFWGGIFGAAPISTVAGIFADIYDNGTRGVAMIAYSMAVFAAPLISQFVGGFIVQSSPEWTWIEWLAAMLGFISFIFTLIFLEETYAPAILVIKANKMRHKTQNWAIHAKQEEIEVDLRQLFLNYFTRPIRMIFKEPIILFISLYMSFVYGILYLFLTAYPIVFQRIHGMSQGIGGLPFIGMILGMIMAGSYLIILQPSYNRKLAKNNNINDPQWRLPPMVVGGIAFAVGLFWFGWSGYTPSIHWIVPTLSGISSGFGLLIIFVQCQNYLIDAYLMFTASVVAAHTLLRSLAGAGFPIFAPALFRSCLGIKWGCTLLGCVATFLIPIPIIFSIYGTRLQARSSFNIRFDEKCSP</sequence>
<organism evidence="9 10">
    <name type="scientific">Golovinomyces cichoracearum</name>
    <dbReference type="NCBI Taxonomy" id="62708"/>
    <lineage>
        <taxon>Eukaryota</taxon>
        <taxon>Fungi</taxon>
        <taxon>Dikarya</taxon>
        <taxon>Ascomycota</taxon>
        <taxon>Pezizomycotina</taxon>
        <taxon>Leotiomycetes</taxon>
        <taxon>Erysiphales</taxon>
        <taxon>Erysiphaceae</taxon>
        <taxon>Golovinomyces</taxon>
    </lineage>
</organism>
<feature type="domain" description="Major facilitator superfamily (MFS) profile" evidence="8">
    <location>
        <begin position="144"/>
        <end position="591"/>
    </location>
</feature>
<feature type="transmembrane region" description="Helical" evidence="7">
    <location>
        <begin position="210"/>
        <end position="227"/>
    </location>
</feature>
<dbReference type="FunFam" id="1.20.1250.20:FF:000011">
    <property type="entry name" value="MFS multidrug transporter, putative"/>
    <property type="match status" value="1"/>
</dbReference>
<gene>
    <name evidence="9" type="ORF">GcM1_240022</name>
</gene>
<feature type="transmembrane region" description="Helical" evidence="7">
    <location>
        <begin position="239"/>
        <end position="257"/>
    </location>
</feature>
<feature type="transmembrane region" description="Helical" evidence="7">
    <location>
        <begin position="269"/>
        <end position="290"/>
    </location>
</feature>
<keyword evidence="3 7" id="KW-0812">Transmembrane</keyword>